<dbReference type="AlphaFoldDB" id="A0ABD3CKN3"/>
<gene>
    <name evidence="2" type="ORF">CASFOL_023021</name>
</gene>
<reference evidence="3" key="1">
    <citation type="journal article" date="2024" name="IScience">
        <title>Strigolactones Initiate the Formation of Haustorium-like Structures in Castilleja.</title>
        <authorList>
            <person name="Buerger M."/>
            <person name="Peterson D."/>
            <person name="Chory J."/>
        </authorList>
    </citation>
    <scope>NUCLEOTIDE SEQUENCE [LARGE SCALE GENOMIC DNA]</scope>
</reference>
<comment type="caution">
    <text evidence="2">The sequence shown here is derived from an EMBL/GenBank/DDBJ whole genome shotgun (WGS) entry which is preliminary data.</text>
</comment>
<feature type="chain" id="PRO_5044770412" evidence="1">
    <location>
        <begin position="24"/>
        <end position="108"/>
    </location>
</feature>
<proteinExistence type="predicted"/>
<protein>
    <submittedName>
        <fullName evidence="2">Uncharacterized protein</fullName>
    </submittedName>
</protein>
<feature type="signal peptide" evidence="1">
    <location>
        <begin position="1"/>
        <end position="23"/>
    </location>
</feature>
<keyword evidence="1" id="KW-0732">Signal</keyword>
<dbReference type="PROSITE" id="PS51257">
    <property type="entry name" value="PROKAR_LIPOPROTEIN"/>
    <property type="match status" value="1"/>
</dbReference>
<evidence type="ECO:0000313" key="3">
    <source>
        <dbReference type="Proteomes" id="UP001632038"/>
    </source>
</evidence>
<dbReference type="EMBL" id="JAVIJP010000032">
    <property type="protein sequence ID" value="KAL3630037.1"/>
    <property type="molecule type" value="Genomic_DNA"/>
</dbReference>
<organism evidence="2 3">
    <name type="scientific">Castilleja foliolosa</name>
    <dbReference type="NCBI Taxonomy" id="1961234"/>
    <lineage>
        <taxon>Eukaryota</taxon>
        <taxon>Viridiplantae</taxon>
        <taxon>Streptophyta</taxon>
        <taxon>Embryophyta</taxon>
        <taxon>Tracheophyta</taxon>
        <taxon>Spermatophyta</taxon>
        <taxon>Magnoliopsida</taxon>
        <taxon>eudicotyledons</taxon>
        <taxon>Gunneridae</taxon>
        <taxon>Pentapetalae</taxon>
        <taxon>asterids</taxon>
        <taxon>lamiids</taxon>
        <taxon>Lamiales</taxon>
        <taxon>Orobanchaceae</taxon>
        <taxon>Pedicularideae</taxon>
        <taxon>Castillejinae</taxon>
        <taxon>Castilleja</taxon>
    </lineage>
</organism>
<dbReference type="Proteomes" id="UP001632038">
    <property type="component" value="Unassembled WGS sequence"/>
</dbReference>
<name>A0ABD3CKN3_9LAMI</name>
<keyword evidence="3" id="KW-1185">Reference proteome</keyword>
<sequence length="108" mass="11769">MKFLIYSSILLSLISCFLQKSQALKNTGRHFHTLDITSLLPASVCTHSTDSRLTPINPGPLTTGPSAVRGCKSRGNFSTKLVTQVPDSLLLYGPKKALIHKAHRVLVI</sequence>
<evidence type="ECO:0000313" key="2">
    <source>
        <dbReference type="EMBL" id="KAL3630037.1"/>
    </source>
</evidence>
<evidence type="ECO:0000256" key="1">
    <source>
        <dbReference type="SAM" id="SignalP"/>
    </source>
</evidence>
<accession>A0ABD3CKN3</accession>